<proteinExistence type="predicted"/>
<dbReference type="PANTHER" id="PTHR47074:SF73">
    <property type="entry name" value="OS04G0448401 PROTEIN"/>
    <property type="match status" value="1"/>
</dbReference>
<feature type="domain" description="RNase H type-1" evidence="2">
    <location>
        <begin position="65"/>
        <end position="144"/>
    </location>
</feature>
<dbReference type="SUPFAM" id="SSF53098">
    <property type="entry name" value="Ribonuclease H-like"/>
    <property type="match status" value="1"/>
</dbReference>
<dbReference type="InterPro" id="IPR012337">
    <property type="entry name" value="RNaseH-like_sf"/>
</dbReference>
<dbReference type="PANTHER" id="PTHR47074">
    <property type="entry name" value="BNAC02G40300D PROTEIN"/>
    <property type="match status" value="1"/>
</dbReference>
<dbReference type="Proteomes" id="UP001231189">
    <property type="component" value="Unassembled WGS sequence"/>
</dbReference>
<organism evidence="3 4">
    <name type="scientific">Lolium multiflorum</name>
    <name type="common">Italian ryegrass</name>
    <name type="synonym">Lolium perenne subsp. multiflorum</name>
    <dbReference type="NCBI Taxonomy" id="4521"/>
    <lineage>
        <taxon>Eukaryota</taxon>
        <taxon>Viridiplantae</taxon>
        <taxon>Streptophyta</taxon>
        <taxon>Embryophyta</taxon>
        <taxon>Tracheophyta</taxon>
        <taxon>Spermatophyta</taxon>
        <taxon>Magnoliopsida</taxon>
        <taxon>Liliopsida</taxon>
        <taxon>Poales</taxon>
        <taxon>Poaceae</taxon>
        <taxon>BOP clade</taxon>
        <taxon>Pooideae</taxon>
        <taxon>Poodae</taxon>
        <taxon>Poeae</taxon>
        <taxon>Poeae Chloroplast Group 2 (Poeae type)</taxon>
        <taxon>Loliodinae</taxon>
        <taxon>Loliinae</taxon>
        <taxon>Lolium</taxon>
    </lineage>
</organism>
<dbReference type="InterPro" id="IPR052929">
    <property type="entry name" value="RNase_H-like_EbsB-rel"/>
</dbReference>
<feature type="compositionally biased region" description="Low complexity" evidence="1">
    <location>
        <begin position="182"/>
        <end position="191"/>
    </location>
</feature>
<feature type="compositionally biased region" description="Low complexity" evidence="1">
    <location>
        <begin position="162"/>
        <end position="173"/>
    </location>
</feature>
<accession>A0AAD8WNU9</accession>
<keyword evidence="4" id="KW-1185">Reference proteome</keyword>
<evidence type="ECO:0000259" key="2">
    <source>
        <dbReference type="Pfam" id="PF13456"/>
    </source>
</evidence>
<comment type="caution">
    <text evidence="3">The sequence shown here is derived from an EMBL/GenBank/DDBJ whole genome shotgun (WGS) entry which is preliminary data.</text>
</comment>
<dbReference type="EMBL" id="JAUUTY010000003">
    <property type="protein sequence ID" value="KAK1669337.1"/>
    <property type="molecule type" value="Genomic_DNA"/>
</dbReference>
<dbReference type="Gene3D" id="3.30.420.10">
    <property type="entry name" value="Ribonuclease H-like superfamily/Ribonuclease H"/>
    <property type="match status" value="1"/>
</dbReference>
<dbReference type="Pfam" id="PF13456">
    <property type="entry name" value="RVT_3"/>
    <property type="match status" value="1"/>
</dbReference>
<gene>
    <name evidence="3" type="ORF">QYE76_057496</name>
</gene>
<feature type="region of interest" description="Disordered" evidence="1">
    <location>
        <begin position="162"/>
        <end position="229"/>
    </location>
</feature>
<dbReference type="InterPro" id="IPR002156">
    <property type="entry name" value="RNaseH_domain"/>
</dbReference>
<evidence type="ECO:0000313" key="3">
    <source>
        <dbReference type="EMBL" id="KAK1669337.1"/>
    </source>
</evidence>
<sequence length="504" mass="56023">MILYQLWLARNEVRDEVHIATPHAIIRKSTFLLEEWQGIRPARTAGSAQVTKHWLPPEMGWTKLNADGAFSVKDGSRECGVVMRDHDDMFLAGASHFFHLVSDPERADLLACKQALVMARTNGLMKVVLETDCLGVVAKIRSSNYVDSTCSSAVIAVSGRSSEFFSSPSPARRLGSRPRPPGSASGRPGLLRLAASFSTPAARIRRRPRSASSLRAALSPSDAAAPPTPSLLSARPTFLTSICSARLRQAVARFRQAVARRRARPFAPRSRALCWPPFFVAVCGLFTRLCPRFTDSVFVGSPLYTDFRGLFTRLFPRFADFVYVGPPLYIDFCGLFPRLWPRFVDSVYVGPPFYIDFCGLFPRLWPRFVDSVYVGPPLYIDFCGLFALWPRFVDSVYVSSLASESPPSSSLHPLWPGWPHFLHLLDAGSQFTSAVPGSSAGRLFRIFCSCTLDQDILGVFVVRSLLQTFLAGRWFCDRLSGNATTTFYTSGTSPWYLDSELPFI</sequence>
<dbReference type="AlphaFoldDB" id="A0AAD8WNU9"/>
<dbReference type="InterPro" id="IPR036397">
    <property type="entry name" value="RNaseH_sf"/>
</dbReference>
<evidence type="ECO:0000313" key="4">
    <source>
        <dbReference type="Proteomes" id="UP001231189"/>
    </source>
</evidence>
<feature type="compositionally biased region" description="Low complexity" evidence="1">
    <location>
        <begin position="210"/>
        <end position="229"/>
    </location>
</feature>
<protein>
    <recommendedName>
        <fullName evidence="2">RNase H type-1 domain-containing protein</fullName>
    </recommendedName>
</protein>
<name>A0AAD8WNU9_LOLMU</name>
<dbReference type="CDD" id="cd06222">
    <property type="entry name" value="RNase_H_like"/>
    <property type="match status" value="1"/>
</dbReference>
<dbReference type="GO" id="GO:0003676">
    <property type="term" value="F:nucleic acid binding"/>
    <property type="evidence" value="ECO:0007669"/>
    <property type="project" value="InterPro"/>
</dbReference>
<dbReference type="InterPro" id="IPR044730">
    <property type="entry name" value="RNase_H-like_dom_plant"/>
</dbReference>
<evidence type="ECO:0000256" key="1">
    <source>
        <dbReference type="SAM" id="MobiDB-lite"/>
    </source>
</evidence>
<dbReference type="GO" id="GO:0004523">
    <property type="term" value="F:RNA-DNA hybrid ribonuclease activity"/>
    <property type="evidence" value="ECO:0007669"/>
    <property type="project" value="InterPro"/>
</dbReference>
<reference evidence="3" key="1">
    <citation type="submission" date="2023-07" db="EMBL/GenBank/DDBJ databases">
        <title>A chromosome-level genome assembly of Lolium multiflorum.</title>
        <authorList>
            <person name="Chen Y."/>
            <person name="Copetti D."/>
            <person name="Kolliker R."/>
            <person name="Studer B."/>
        </authorList>
    </citation>
    <scope>NUCLEOTIDE SEQUENCE</scope>
    <source>
        <strain evidence="3">02402/16</strain>
        <tissue evidence="3">Leaf</tissue>
    </source>
</reference>